<evidence type="ECO:0000313" key="3">
    <source>
        <dbReference type="Proteomes" id="UP000216354"/>
    </source>
</evidence>
<dbReference type="Gene3D" id="3.40.50.880">
    <property type="match status" value="1"/>
</dbReference>
<dbReference type="PANTHER" id="PTHR42695">
    <property type="entry name" value="GLUTAMINE AMIDOTRANSFERASE YLR126C-RELATED"/>
    <property type="match status" value="1"/>
</dbReference>
<dbReference type="InterPro" id="IPR029062">
    <property type="entry name" value="Class_I_gatase-like"/>
</dbReference>
<dbReference type="CDD" id="cd01741">
    <property type="entry name" value="GATase1_1"/>
    <property type="match status" value="1"/>
</dbReference>
<protein>
    <submittedName>
        <fullName evidence="2">GMP synthase</fullName>
    </submittedName>
</protein>
<keyword evidence="3" id="KW-1185">Reference proteome</keyword>
<evidence type="ECO:0000313" key="2">
    <source>
        <dbReference type="EMBL" id="OZI63725.1"/>
    </source>
</evidence>
<dbReference type="PROSITE" id="PS51273">
    <property type="entry name" value="GATASE_TYPE_1"/>
    <property type="match status" value="1"/>
</dbReference>
<dbReference type="Proteomes" id="UP000216354">
    <property type="component" value="Unassembled WGS sequence"/>
</dbReference>
<proteinExistence type="predicted"/>
<evidence type="ECO:0000259" key="1">
    <source>
        <dbReference type="Pfam" id="PF00117"/>
    </source>
</evidence>
<name>A0ABX4EXG9_9BORD</name>
<dbReference type="EMBL" id="NEVR01000003">
    <property type="protein sequence ID" value="OZI63725.1"/>
    <property type="molecule type" value="Genomic_DNA"/>
</dbReference>
<dbReference type="Pfam" id="PF00117">
    <property type="entry name" value="GATase"/>
    <property type="match status" value="1"/>
</dbReference>
<organism evidence="2 3">
    <name type="scientific">Bordetella genomosp. 1</name>
    <dbReference type="NCBI Taxonomy" id="1395607"/>
    <lineage>
        <taxon>Bacteria</taxon>
        <taxon>Pseudomonadati</taxon>
        <taxon>Pseudomonadota</taxon>
        <taxon>Betaproteobacteria</taxon>
        <taxon>Burkholderiales</taxon>
        <taxon>Alcaligenaceae</taxon>
        <taxon>Bordetella</taxon>
    </lineage>
</organism>
<dbReference type="InterPro" id="IPR017926">
    <property type="entry name" value="GATASE"/>
</dbReference>
<reference evidence="2 3" key="1">
    <citation type="submission" date="2017-05" db="EMBL/GenBank/DDBJ databases">
        <title>Complete and WGS of Bordetella genogroups.</title>
        <authorList>
            <person name="Spilker T."/>
            <person name="Lipuma J."/>
        </authorList>
    </citation>
    <scope>NUCLEOTIDE SEQUENCE [LARGE SCALE GENOMIC DNA]</scope>
    <source>
        <strain evidence="2 3">AU9795</strain>
    </source>
</reference>
<dbReference type="InterPro" id="IPR044992">
    <property type="entry name" value="ChyE-like"/>
</dbReference>
<dbReference type="SUPFAM" id="SSF52317">
    <property type="entry name" value="Class I glutamine amidotransferase-like"/>
    <property type="match status" value="1"/>
</dbReference>
<sequence>MTDVHALPPALPVLILHTGDPEPGLASRHGTYGEMLRRAAGLDAAEVEVVRVWLDEAPRAPDQYRAALITGSPAMVTDREPWSEVCADWLRGAKAAGLPMFGICYGHQLLAHAFGGDVAYNPAGRELGTLPVDLTEAAADDALAATLPDRFDAQMMHAQTVLRLPPGAVSLARSALDANQLLRHAPGIYSTQFHPEFAPGFVAEHIEHYAEPYGREGLDTAALHQGVHATPQAGTLVRQFLALHAARDSAIAA</sequence>
<feature type="domain" description="Glutamine amidotransferase" evidence="1">
    <location>
        <begin position="34"/>
        <end position="200"/>
    </location>
</feature>
<dbReference type="NCBIfam" id="NF006562">
    <property type="entry name" value="PRK09065.1"/>
    <property type="match status" value="1"/>
</dbReference>
<dbReference type="PANTHER" id="PTHR42695:SF5">
    <property type="entry name" value="GLUTAMINE AMIDOTRANSFERASE YLR126C-RELATED"/>
    <property type="match status" value="1"/>
</dbReference>
<comment type="caution">
    <text evidence="2">The sequence shown here is derived from an EMBL/GenBank/DDBJ whole genome shotgun (WGS) entry which is preliminary data.</text>
</comment>
<gene>
    <name evidence="2" type="ORF">CAL27_14040</name>
</gene>
<accession>A0ABX4EXG9</accession>